<keyword evidence="5" id="KW-1185">Reference proteome</keyword>
<dbReference type="Proteomes" id="UP000237144">
    <property type="component" value="Unassembled WGS sequence"/>
</dbReference>
<dbReference type="InterPro" id="IPR036282">
    <property type="entry name" value="Glutathione-S-Trfase_C_sf"/>
</dbReference>
<reference evidence="4 5" key="1">
    <citation type="journal article" date="2018" name="Front. Microbiol.">
        <title>Prospects for Fungal Bioremediation of Acidic Radioactive Waste Sites: Characterization and Genome Sequence of Rhodotorula taiwanensis MD1149.</title>
        <authorList>
            <person name="Tkavc R."/>
            <person name="Matrosova V.Y."/>
            <person name="Grichenko O.E."/>
            <person name="Gostincar C."/>
            <person name="Volpe R.P."/>
            <person name="Klimenkova P."/>
            <person name="Gaidamakova E.K."/>
            <person name="Zhou C.E."/>
            <person name="Stewart B.J."/>
            <person name="Lyman M.G."/>
            <person name="Malfatti S.A."/>
            <person name="Rubinfeld B."/>
            <person name="Courtot M."/>
            <person name="Singh J."/>
            <person name="Dalgard C.L."/>
            <person name="Hamilton T."/>
            <person name="Frey K.G."/>
            <person name="Gunde-Cimerman N."/>
            <person name="Dugan L."/>
            <person name="Daly M.J."/>
        </authorList>
    </citation>
    <scope>NUCLEOTIDE SEQUENCE [LARGE SCALE GENOMIC DNA]</scope>
    <source>
        <strain evidence="4 5">MD1149</strain>
    </source>
</reference>
<evidence type="ECO:0008006" key="6">
    <source>
        <dbReference type="Google" id="ProtNLM"/>
    </source>
</evidence>
<dbReference type="PANTHER" id="PTHR43968:SF6">
    <property type="entry name" value="GLUTATHIONE S-TRANSFERASE OMEGA"/>
    <property type="match status" value="1"/>
</dbReference>
<dbReference type="InterPro" id="IPR005442">
    <property type="entry name" value="GST_omega"/>
</dbReference>
<proteinExistence type="predicted"/>
<dbReference type="OrthoDB" id="202840at2759"/>
<dbReference type="SUPFAM" id="SSF52833">
    <property type="entry name" value="Thioredoxin-like"/>
    <property type="match status" value="1"/>
</dbReference>
<dbReference type="InterPro" id="IPR040079">
    <property type="entry name" value="Glutathione_S-Trfase"/>
</dbReference>
<dbReference type="PROSITE" id="PS50404">
    <property type="entry name" value="GST_NTER"/>
    <property type="match status" value="1"/>
</dbReference>
<dbReference type="Pfam" id="PF13417">
    <property type="entry name" value="GST_N_3"/>
    <property type="match status" value="1"/>
</dbReference>
<accession>A0A2S5BBB3</accession>
<evidence type="ECO:0000259" key="3">
    <source>
        <dbReference type="PROSITE" id="PS50405"/>
    </source>
</evidence>
<dbReference type="PANTHER" id="PTHR43968">
    <property type="match status" value="1"/>
</dbReference>
<feature type="domain" description="GST N-terminal" evidence="2">
    <location>
        <begin position="3"/>
        <end position="94"/>
    </location>
</feature>
<dbReference type="GO" id="GO:0004364">
    <property type="term" value="F:glutathione transferase activity"/>
    <property type="evidence" value="ECO:0007669"/>
    <property type="project" value="InterPro"/>
</dbReference>
<sequence length="242" mass="27070">MPPSQPLTIFSARVCPWAQRATLALREVGAYEDGTLEHVEIDLQNKPEWYASKVNPASKVPVIRVGKEDAPGTLNIPESSVNLELVAELYPEKKLSPDDPVKRAYARYFAQRFHEVLTANYMGALFQGKPEATDSILTGVEEVQTLLTKFDGPFLLGNDISIGDLAVAPFVGRIFAAPKYDLLPADFAQKLEDPKYKVFRDYKEALTSRPSWEATFDEKYVMSHMKTMIEKRRAAANAESAK</sequence>
<gene>
    <name evidence="4" type="ORF">BMF94_2881</name>
</gene>
<evidence type="ECO:0000313" key="4">
    <source>
        <dbReference type="EMBL" id="POY74069.1"/>
    </source>
</evidence>
<dbReference type="PRINTS" id="PR01625">
    <property type="entry name" value="GSTRNSFRASEO"/>
</dbReference>
<organism evidence="4 5">
    <name type="scientific">Rhodotorula taiwanensis</name>
    <dbReference type="NCBI Taxonomy" id="741276"/>
    <lineage>
        <taxon>Eukaryota</taxon>
        <taxon>Fungi</taxon>
        <taxon>Dikarya</taxon>
        <taxon>Basidiomycota</taxon>
        <taxon>Pucciniomycotina</taxon>
        <taxon>Microbotryomycetes</taxon>
        <taxon>Sporidiobolales</taxon>
        <taxon>Sporidiobolaceae</taxon>
        <taxon>Rhodotorula</taxon>
    </lineage>
</organism>
<name>A0A2S5BBB3_9BASI</name>
<dbReference type="InterPro" id="IPR050983">
    <property type="entry name" value="GST_Omega/HSP26"/>
</dbReference>
<evidence type="ECO:0000256" key="1">
    <source>
        <dbReference type="ARBA" id="ARBA00023002"/>
    </source>
</evidence>
<dbReference type="PROSITE" id="PS50405">
    <property type="entry name" value="GST_CTER"/>
    <property type="match status" value="1"/>
</dbReference>
<dbReference type="Gene3D" id="3.40.30.10">
    <property type="entry name" value="Glutaredoxin"/>
    <property type="match status" value="1"/>
</dbReference>
<feature type="domain" description="GST C-terminal" evidence="3">
    <location>
        <begin position="99"/>
        <end position="229"/>
    </location>
</feature>
<comment type="caution">
    <text evidence="4">The sequence shown here is derived from an EMBL/GenBank/DDBJ whole genome shotgun (WGS) entry which is preliminary data.</text>
</comment>
<dbReference type="Gene3D" id="1.20.1050.10">
    <property type="match status" value="1"/>
</dbReference>
<keyword evidence="1" id="KW-0560">Oxidoreductase</keyword>
<dbReference type="InterPro" id="IPR036249">
    <property type="entry name" value="Thioredoxin-like_sf"/>
</dbReference>
<dbReference type="GO" id="GO:0045174">
    <property type="term" value="F:glutathione dehydrogenase (ascorbate) activity"/>
    <property type="evidence" value="ECO:0007669"/>
    <property type="project" value="UniProtKB-ARBA"/>
</dbReference>
<dbReference type="InterPro" id="IPR010987">
    <property type="entry name" value="Glutathione-S-Trfase_C-like"/>
</dbReference>
<dbReference type="SUPFAM" id="SSF47616">
    <property type="entry name" value="GST C-terminal domain-like"/>
    <property type="match status" value="1"/>
</dbReference>
<dbReference type="Pfam" id="PF13410">
    <property type="entry name" value="GST_C_2"/>
    <property type="match status" value="1"/>
</dbReference>
<protein>
    <recommendedName>
        <fullName evidence="6">Glutathione transferase</fullName>
    </recommendedName>
</protein>
<dbReference type="SFLD" id="SFLDS00019">
    <property type="entry name" value="Glutathione_Transferase_(cytos"/>
    <property type="match status" value="1"/>
</dbReference>
<dbReference type="AlphaFoldDB" id="A0A2S5BBB3"/>
<evidence type="ECO:0000259" key="2">
    <source>
        <dbReference type="PROSITE" id="PS50404"/>
    </source>
</evidence>
<dbReference type="SFLD" id="SFLDG00358">
    <property type="entry name" value="Main_(cytGST)"/>
    <property type="match status" value="1"/>
</dbReference>
<dbReference type="EMBL" id="PJQD01000029">
    <property type="protein sequence ID" value="POY74069.1"/>
    <property type="molecule type" value="Genomic_DNA"/>
</dbReference>
<dbReference type="CDD" id="cd00299">
    <property type="entry name" value="GST_C_family"/>
    <property type="match status" value="1"/>
</dbReference>
<dbReference type="GO" id="GO:0005737">
    <property type="term" value="C:cytoplasm"/>
    <property type="evidence" value="ECO:0007669"/>
    <property type="project" value="InterPro"/>
</dbReference>
<dbReference type="InterPro" id="IPR004045">
    <property type="entry name" value="Glutathione_S-Trfase_N"/>
</dbReference>
<dbReference type="STRING" id="741276.A0A2S5BBB3"/>
<evidence type="ECO:0000313" key="5">
    <source>
        <dbReference type="Proteomes" id="UP000237144"/>
    </source>
</evidence>